<evidence type="ECO:0000313" key="4">
    <source>
        <dbReference type="Proteomes" id="UP000811545"/>
    </source>
</evidence>
<proteinExistence type="predicted"/>
<organism evidence="3 4">
    <name type="scientific">Psychracetigena formicireducens</name>
    <dbReference type="NCBI Taxonomy" id="2986056"/>
    <lineage>
        <taxon>Bacteria</taxon>
        <taxon>Bacillati</taxon>
        <taxon>Candidatus Lithacetigenota</taxon>
        <taxon>Candidatus Psychracetigena</taxon>
    </lineage>
</organism>
<dbReference type="AlphaFoldDB" id="A0A9E2BLS4"/>
<reference evidence="3 4" key="1">
    <citation type="journal article" date="2021" name="bioRxiv">
        <title>Unique metabolic strategies in Hadean analogues reveal hints for primordial physiology.</title>
        <authorList>
            <person name="Nobu M.K."/>
            <person name="Nakai R."/>
            <person name="Tamazawa S."/>
            <person name="Mori H."/>
            <person name="Toyoda A."/>
            <person name="Ijiri A."/>
            <person name="Suzuki S."/>
            <person name="Kurokawa K."/>
            <person name="Kamagata Y."/>
            <person name="Tamaki H."/>
        </authorList>
    </citation>
    <scope>NUCLEOTIDE SEQUENCE [LARGE SCALE GENOMIC DNA]</scope>
    <source>
        <strain evidence="3">BS525</strain>
    </source>
</reference>
<evidence type="ECO:0000313" key="3">
    <source>
        <dbReference type="EMBL" id="MBT9145344.1"/>
    </source>
</evidence>
<dbReference type="InterPro" id="IPR003501">
    <property type="entry name" value="PTS_EIIB_2/3"/>
</dbReference>
<dbReference type="Gene3D" id="3.40.50.2300">
    <property type="match status" value="1"/>
</dbReference>
<dbReference type="InterPro" id="IPR036095">
    <property type="entry name" value="PTS_EIIB-like_sf"/>
</dbReference>
<name>A0A9E2BLS4_PSYF1</name>
<feature type="domain" description="PTS EIIB type-2" evidence="2">
    <location>
        <begin position="8"/>
        <end position="98"/>
    </location>
</feature>
<sequence length="102" mass="11199">MKQIKPKLKVLTVCGVGMGSSLILKMTVEDALREAKIDAIVEHSDLSSVKSMSPDIIVAQSMHATEVVGYAPVVISITNFLDKEFVKQEALRLLKEQGWISD</sequence>
<dbReference type="Pfam" id="PF02302">
    <property type="entry name" value="PTS_IIB"/>
    <property type="match status" value="1"/>
</dbReference>
<dbReference type="CDD" id="cd05563">
    <property type="entry name" value="PTS_IIB_ascorbate"/>
    <property type="match status" value="1"/>
</dbReference>
<evidence type="ECO:0000256" key="1">
    <source>
        <dbReference type="ARBA" id="ARBA00022679"/>
    </source>
</evidence>
<dbReference type="SUPFAM" id="SSF52794">
    <property type="entry name" value="PTS system IIB component-like"/>
    <property type="match status" value="1"/>
</dbReference>
<gene>
    <name evidence="3" type="primary">ulaB</name>
    <name evidence="3" type="ORF">DDT42_01215</name>
</gene>
<dbReference type="EMBL" id="QLTW01000078">
    <property type="protein sequence ID" value="MBT9145344.1"/>
    <property type="molecule type" value="Genomic_DNA"/>
</dbReference>
<dbReference type="EC" id="2.7.1.194" evidence="3"/>
<keyword evidence="1 3" id="KW-0808">Transferase</keyword>
<evidence type="ECO:0000259" key="2">
    <source>
        <dbReference type="PROSITE" id="PS51099"/>
    </source>
</evidence>
<protein>
    <submittedName>
        <fullName evidence="3">Ascorbate-specific PTS system EIIB component</fullName>
        <ecNumber evidence="3">2.7.1.194</ecNumber>
    </submittedName>
</protein>
<dbReference type="GO" id="GO:0008982">
    <property type="term" value="F:protein-N(PI)-phosphohistidine-sugar phosphotransferase activity"/>
    <property type="evidence" value="ECO:0007669"/>
    <property type="project" value="InterPro"/>
</dbReference>
<dbReference type="InterPro" id="IPR013011">
    <property type="entry name" value="PTS_EIIB_2"/>
</dbReference>
<accession>A0A9E2BLS4</accession>
<comment type="caution">
    <text evidence="3">The sequence shown here is derived from an EMBL/GenBank/DDBJ whole genome shotgun (WGS) entry which is preliminary data.</text>
</comment>
<dbReference type="PROSITE" id="PS51099">
    <property type="entry name" value="PTS_EIIB_TYPE_2"/>
    <property type="match status" value="1"/>
</dbReference>
<dbReference type="GO" id="GO:0009401">
    <property type="term" value="P:phosphoenolpyruvate-dependent sugar phosphotransferase system"/>
    <property type="evidence" value="ECO:0007669"/>
    <property type="project" value="InterPro"/>
</dbReference>
<dbReference type="Proteomes" id="UP000811545">
    <property type="component" value="Unassembled WGS sequence"/>
</dbReference>